<sequence length="340" mass="34795">MQRRNKALAAQAAALASGDASGGLSAQSPQPPTAPSPGFLGTTPSPGIHQGSPTLDEKIGGTVSQSESLLLHDANKLNDANNQLGINVNNLTANAKVAQLGTPATATVPLFGEAPEGDTEGAIALWGLHGARLAAQRRSQMHGSVRSGDNVDYGGSYMGQGAEQVVTPPPLQGQPETRVAELDGQRTSVIAELETPQPTPLPTPLSTPGMGSYSPSLSGAGTIGGARSTIVSSWRDSSRTVASNSDSNIIAEETMAEVDGTSAEAVTTPELHGTPRMPSAGPLPSPTPSVPSFLQQPAPPQPNSPTRSGSTTEAPRATLDISQTERVRGVHVTSWGSYNP</sequence>
<feature type="region of interest" description="Disordered" evidence="1">
    <location>
        <begin position="1"/>
        <end position="53"/>
    </location>
</feature>
<protein>
    <submittedName>
        <fullName evidence="2">Uncharacterized protein</fullName>
    </submittedName>
</protein>
<dbReference type="EMBL" id="CAWUHD010000020">
    <property type="protein sequence ID" value="CAK7216391.1"/>
    <property type="molecule type" value="Genomic_DNA"/>
</dbReference>
<gene>
    <name evidence="2" type="ORF">SEUCBS140593_002853</name>
</gene>
<feature type="compositionally biased region" description="Low complexity" evidence="1">
    <location>
        <begin position="7"/>
        <end position="28"/>
    </location>
</feature>
<proteinExistence type="predicted"/>
<evidence type="ECO:0000256" key="1">
    <source>
        <dbReference type="SAM" id="MobiDB-lite"/>
    </source>
</evidence>
<evidence type="ECO:0000313" key="3">
    <source>
        <dbReference type="Proteomes" id="UP001642482"/>
    </source>
</evidence>
<name>A0ABP0BA33_9PEZI</name>
<accession>A0ABP0BA33</accession>
<reference evidence="2 3" key="1">
    <citation type="submission" date="2024-01" db="EMBL/GenBank/DDBJ databases">
        <authorList>
            <person name="Allen C."/>
            <person name="Tagirdzhanova G."/>
        </authorList>
    </citation>
    <scope>NUCLEOTIDE SEQUENCE [LARGE SCALE GENOMIC DNA]</scope>
</reference>
<feature type="compositionally biased region" description="Polar residues" evidence="1">
    <location>
        <begin position="304"/>
        <end position="313"/>
    </location>
</feature>
<dbReference type="Proteomes" id="UP001642482">
    <property type="component" value="Unassembled WGS sequence"/>
</dbReference>
<keyword evidence="3" id="KW-1185">Reference proteome</keyword>
<organism evidence="2 3">
    <name type="scientific">Sporothrix eucalyptigena</name>
    <dbReference type="NCBI Taxonomy" id="1812306"/>
    <lineage>
        <taxon>Eukaryota</taxon>
        <taxon>Fungi</taxon>
        <taxon>Dikarya</taxon>
        <taxon>Ascomycota</taxon>
        <taxon>Pezizomycotina</taxon>
        <taxon>Sordariomycetes</taxon>
        <taxon>Sordariomycetidae</taxon>
        <taxon>Ophiostomatales</taxon>
        <taxon>Ophiostomataceae</taxon>
        <taxon>Sporothrix</taxon>
    </lineage>
</organism>
<evidence type="ECO:0000313" key="2">
    <source>
        <dbReference type="EMBL" id="CAK7216391.1"/>
    </source>
</evidence>
<feature type="region of interest" description="Disordered" evidence="1">
    <location>
        <begin position="254"/>
        <end position="340"/>
    </location>
</feature>
<comment type="caution">
    <text evidence="2">The sequence shown here is derived from an EMBL/GenBank/DDBJ whole genome shotgun (WGS) entry which is preliminary data.</text>
</comment>